<evidence type="ECO:0000313" key="1">
    <source>
        <dbReference type="EMBL" id="AOH85190.1"/>
    </source>
</evidence>
<gene>
    <name evidence="1" type="ORF">AWL63_15715</name>
</gene>
<reference evidence="1 2" key="1">
    <citation type="submission" date="2016-01" db="EMBL/GenBank/DDBJ databases">
        <title>Complete genome and mega plasmid sequence of Sphingomonas panacis DCY99 elicits systemic resistance in rice to Xanthomonas oryzae.</title>
        <authorList>
            <person name="Kim Y.J."/>
            <person name="Yang D.C."/>
            <person name="Sing P."/>
        </authorList>
    </citation>
    <scope>NUCLEOTIDE SEQUENCE [LARGE SCALE GENOMIC DNA]</scope>
    <source>
        <strain evidence="1 2">DCY99</strain>
    </source>
</reference>
<dbReference type="EMBL" id="CP014168">
    <property type="protein sequence ID" value="AOH85190.1"/>
    <property type="molecule type" value="Genomic_DNA"/>
</dbReference>
<dbReference type="OrthoDB" id="7545296at2"/>
<dbReference type="SUPFAM" id="SSF54593">
    <property type="entry name" value="Glyoxalase/Bleomycin resistance protein/Dihydroxybiphenyl dioxygenase"/>
    <property type="match status" value="2"/>
</dbReference>
<dbReference type="InterPro" id="IPR029068">
    <property type="entry name" value="Glyas_Bleomycin-R_OHBP_Dase"/>
</dbReference>
<dbReference type="Proteomes" id="UP000094256">
    <property type="component" value="Chromosome"/>
</dbReference>
<protein>
    <recommendedName>
        <fullName evidence="3">VOC domain-containing protein</fullName>
    </recommendedName>
</protein>
<name>A0A1B3ZCP8_9SPHN</name>
<dbReference type="STRING" id="1560345.AWL63_15715"/>
<evidence type="ECO:0000313" key="2">
    <source>
        <dbReference type="Proteomes" id="UP000094256"/>
    </source>
</evidence>
<accession>A0A1B3ZCP8</accession>
<organism evidence="1 2">
    <name type="scientific">Sphingomonas panacis</name>
    <dbReference type="NCBI Taxonomy" id="1560345"/>
    <lineage>
        <taxon>Bacteria</taxon>
        <taxon>Pseudomonadati</taxon>
        <taxon>Pseudomonadota</taxon>
        <taxon>Alphaproteobacteria</taxon>
        <taxon>Sphingomonadales</taxon>
        <taxon>Sphingomonadaceae</taxon>
        <taxon>Sphingomonas</taxon>
    </lineage>
</organism>
<sequence length="300" mass="32496">MTLLRCATHIVADLDAAVARYARWLDYSLVEQGEVPTDLALAWGAPASADRRYAVMQPSSGTPVFLRFIEGDPVGDYLPIRTYGWAAIEICVQDVEAVNERMVASGDFEVIGPPKPLDGFPNVKPMQVRGPDLETVYLTEIRVDDPSAGLPRPKSLIDRPFILVLACPDLAKTAAWMAEVLALEVSDQVAIRYSMISLAFGLPADDKHALVTAKWQGQVLLEADQYPEGTTTRPRHLGALPPGVSIVSIVHPDLARLEGHWASPPVVRDGPLYAGARVGVLHTPEGALLEVIEGEPLAWG</sequence>
<keyword evidence="2" id="KW-1185">Reference proteome</keyword>
<dbReference type="Gene3D" id="3.10.180.10">
    <property type="entry name" value="2,3-Dihydroxybiphenyl 1,2-Dioxygenase, domain 1"/>
    <property type="match status" value="1"/>
</dbReference>
<dbReference type="AlphaFoldDB" id="A0A1B3ZCP8"/>
<proteinExistence type="predicted"/>
<dbReference type="KEGG" id="span:AWL63_15715"/>
<evidence type="ECO:0008006" key="3">
    <source>
        <dbReference type="Google" id="ProtNLM"/>
    </source>
</evidence>